<evidence type="ECO:0000313" key="1">
    <source>
        <dbReference type="EMBL" id="MDV7294411.1"/>
    </source>
</evidence>
<name>A0AAE4VGM1_MYCFO</name>
<proteinExistence type="predicted"/>
<dbReference type="AlphaFoldDB" id="A0AAE4VGM1"/>
<accession>A0AAE4VGM1</accession>
<organism evidence="1 2">
    <name type="scientific">Mycolicibacterium fortuitum</name>
    <name type="common">Mycobacterium fortuitum</name>
    <dbReference type="NCBI Taxonomy" id="1766"/>
    <lineage>
        <taxon>Bacteria</taxon>
        <taxon>Bacillati</taxon>
        <taxon>Actinomycetota</taxon>
        <taxon>Actinomycetes</taxon>
        <taxon>Mycobacteriales</taxon>
        <taxon>Mycobacteriaceae</taxon>
        <taxon>Mycolicibacterium</taxon>
    </lineage>
</organism>
<dbReference type="EMBL" id="JAWLVV010000039">
    <property type="protein sequence ID" value="MDV7294411.1"/>
    <property type="molecule type" value="Genomic_DNA"/>
</dbReference>
<evidence type="ECO:0000313" key="2">
    <source>
        <dbReference type="Proteomes" id="UP001186041"/>
    </source>
</evidence>
<protein>
    <submittedName>
        <fullName evidence="1">Uncharacterized protein</fullName>
    </submittedName>
</protein>
<dbReference type="RefSeq" id="WP_317722651.1">
    <property type="nucleotide sequence ID" value="NZ_JAWLVK010000038.1"/>
</dbReference>
<comment type="caution">
    <text evidence="1">The sequence shown here is derived from an EMBL/GenBank/DDBJ whole genome shotgun (WGS) entry which is preliminary data.</text>
</comment>
<dbReference type="Proteomes" id="UP001186041">
    <property type="component" value="Unassembled WGS sequence"/>
</dbReference>
<reference evidence="1" key="1">
    <citation type="submission" date="2023-10" db="EMBL/GenBank/DDBJ databases">
        <title>Mycolicibacterium fortuitum clinical isolates causing pulmonary infections in humans.</title>
        <authorList>
            <person name="Mejia-Ponce P.M."/>
            <person name="Zenteno-Cuevas R."/>
            <person name="Licona-Cassani C."/>
        </authorList>
    </citation>
    <scope>NUCLEOTIDE SEQUENCE</scope>
    <source>
        <strain evidence="1">M8</strain>
    </source>
</reference>
<sequence length="334" mass="35737">MSIDYSAMSDAELTRAAIRELFESAPRFGWSEDDLGFALGQLYAGTIQGNPESERVWQEETAPDQAEVRFHLEGEGVSGHGTRADQLADFVGGINKATKAIVRDRLSLTSLNRNLIIEGVLPGSVNVVLRADTPLPTGDAHMLPDTDGSSPDSVALRTVARIFTTASSEEPAVGADLRTMPRGAKTGLKKAVEAARKARWEIDGQIRQRGYGASDIALSQRGAAQLLAQLKEHEYTTDVEWVLGRIEGFRGSLGKLYLIPAAARKPVPISVPDPVVLKKVRRLAAVEGAAVRAHVETVSATDDAAIGESRTLLDIEPAPDQAAMLDADGNPQLA</sequence>
<gene>
    <name evidence="1" type="ORF">R4485_30075</name>
</gene>